<proteinExistence type="predicted"/>
<feature type="domain" description="SHOCT" evidence="2">
    <location>
        <begin position="58"/>
        <end position="83"/>
    </location>
</feature>
<evidence type="ECO:0000259" key="2">
    <source>
        <dbReference type="Pfam" id="PF09851"/>
    </source>
</evidence>
<dbReference type="RefSeq" id="WP_141636912.1">
    <property type="nucleotide sequence ID" value="NZ_VIGB01000003.1"/>
</dbReference>
<keyword evidence="1" id="KW-0472">Membrane</keyword>
<dbReference type="Pfam" id="PF09851">
    <property type="entry name" value="SHOCT"/>
    <property type="match status" value="1"/>
</dbReference>
<sequence>MHTTAAATVLATHAWHPWFLFFPFFWLLFLVIVFVVLRRTVWRRGGCWGPYQAGRQGPLAVLGERYARGEIDEEEYRARRAVIIENPGGGAGASG</sequence>
<feature type="transmembrane region" description="Helical" evidence="1">
    <location>
        <begin position="18"/>
        <end position="37"/>
    </location>
</feature>
<dbReference type="EMBL" id="VIGB01000003">
    <property type="protein sequence ID" value="TQF06488.1"/>
    <property type="molecule type" value="Genomic_DNA"/>
</dbReference>
<evidence type="ECO:0000256" key="1">
    <source>
        <dbReference type="SAM" id="Phobius"/>
    </source>
</evidence>
<evidence type="ECO:0000313" key="4">
    <source>
        <dbReference type="Proteomes" id="UP000319103"/>
    </source>
</evidence>
<keyword evidence="4" id="KW-1185">Reference proteome</keyword>
<keyword evidence="1" id="KW-1133">Transmembrane helix</keyword>
<keyword evidence="1" id="KW-0812">Transmembrane</keyword>
<comment type="caution">
    <text evidence="3">The sequence shown here is derived from an EMBL/GenBank/DDBJ whole genome shotgun (WGS) entry which is preliminary data.</text>
</comment>
<dbReference type="InterPro" id="IPR018649">
    <property type="entry name" value="SHOCT"/>
</dbReference>
<dbReference type="OrthoDB" id="3748887at2"/>
<dbReference type="Proteomes" id="UP000319103">
    <property type="component" value="Unassembled WGS sequence"/>
</dbReference>
<evidence type="ECO:0000313" key="3">
    <source>
        <dbReference type="EMBL" id="TQF06488.1"/>
    </source>
</evidence>
<gene>
    <name evidence="3" type="ORF">E6W39_35210</name>
</gene>
<reference evidence="3 4" key="1">
    <citation type="submission" date="2019-06" db="EMBL/GenBank/DDBJ databases">
        <title>Description of Kitasatospora acidophila sp. nov. isolated from pine grove soil, and reclassification of Streptomyces novaecaesareae to Kitasatospora novaeceasareae comb. nov.</title>
        <authorList>
            <person name="Kim M.J."/>
        </authorList>
    </citation>
    <scope>NUCLEOTIDE SEQUENCE [LARGE SCALE GENOMIC DNA]</scope>
    <source>
        <strain evidence="3 4">MMS16-CNU292</strain>
    </source>
</reference>
<organism evidence="3 4">
    <name type="scientific">Kitasatospora acidiphila</name>
    <dbReference type="NCBI Taxonomy" id="2567942"/>
    <lineage>
        <taxon>Bacteria</taxon>
        <taxon>Bacillati</taxon>
        <taxon>Actinomycetota</taxon>
        <taxon>Actinomycetes</taxon>
        <taxon>Kitasatosporales</taxon>
        <taxon>Streptomycetaceae</taxon>
        <taxon>Kitasatospora</taxon>
    </lineage>
</organism>
<protein>
    <submittedName>
        <fullName evidence="3">SHOCT domain-containing protein</fullName>
    </submittedName>
</protein>
<dbReference type="AlphaFoldDB" id="A0A540WC09"/>
<accession>A0A540WC09</accession>
<name>A0A540WC09_9ACTN</name>